<dbReference type="SUPFAM" id="SSF48452">
    <property type="entry name" value="TPR-like"/>
    <property type="match status" value="1"/>
</dbReference>
<organism evidence="8 9">
    <name type="scientific">Enhygromyxa salina</name>
    <dbReference type="NCBI Taxonomy" id="215803"/>
    <lineage>
        <taxon>Bacteria</taxon>
        <taxon>Pseudomonadati</taxon>
        <taxon>Myxococcota</taxon>
        <taxon>Polyangia</taxon>
        <taxon>Nannocystales</taxon>
        <taxon>Nannocystaceae</taxon>
        <taxon>Enhygromyxa</taxon>
    </lineage>
</organism>
<dbReference type="InterPro" id="IPR000719">
    <property type="entry name" value="Prot_kinase_dom"/>
</dbReference>
<keyword evidence="1 8" id="KW-0808">Transferase</keyword>
<dbReference type="CDD" id="cd14014">
    <property type="entry name" value="STKc_PknB_like"/>
    <property type="match status" value="1"/>
</dbReference>
<keyword evidence="2 5" id="KW-0547">Nucleotide-binding</keyword>
<dbReference type="Proteomes" id="UP000238823">
    <property type="component" value="Unassembled WGS sequence"/>
</dbReference>
<proteinExistence type="predicted"/>
<evidence type="ECO:0000313" key="8">
    <source>
        <dbReference type="EMBL" id="PRQ08582.1"/>
    </source>
</evidence>
<dbReference type="PROSITE" id="PS00108">
    <property type="entry name" value="PROTEIN_KINASE_ST"/>
    <property type="match status" value="1"/>
</dbReference>
<evidence type="ECO:0000313" key="9">
    <source>
        <dbReference type="Proteomes" id="UP000238823"/>
    </source>
</evidence>
<evidence type="ECO:0000256" key="5">
    <source>
        <dbReference type="PROSITE-ProRule" id="PRU10141"/>
    </source>
</evidence>
<dbReference type="InterPro" id="IPR008271">
    <property type="entry name" value="Ser/Thr_kinase_AS"/>
</dbReference>
<dbReference type="PANTHER" id="PTHR43289">
    <property type="entry name" value="MITOGEN-ACTIVATED PROTEIN KINASE KINASE KINASE 20-RELATED"/>
    <property type="match status" value="1"/>
</dbReference>
<dbReference type="RefSeq" id="WP_106088695.1">
    <property type="nucleotide sequence ID" value="NZ_PVNL01000040.1"/>
</dbReference>
<sequence length="957" mass="103497">MCPPSESELSRATRPSHNGLDTPIHGRGLLPPTNPEQRRAIASVRGKLFGEAPVVRVGRYEIERQLGVGGMGEVYLAFDPELERKVALKQVRAELAGGAEQDRLRREARALAQLSHPNVVQVHEVSRAEGETYVAMEYVEGQTLERWLTRPRAWAEILTMLVAAGRGLAAAHSAGVVHRDFKPANVLIGGDGRARVADFGLALASGDPRPRLEVAGTIRYMALEQLRGEAVDARSDQFSFCVTLYEALWGTSPFARGQLELRVEALAADRAIPPPRNVGVPRRLWTLIRRGLRADPDARWGTLDELLEALEGVPRRRQRAAAASLVLPLLGLMAWAGAGLSNPTPLHPCAAVETELASTWGPTHEAELHAAFIGLGPGHGPDSAERVSALLSAWATKWTDARTQQCEANERDGEALARARRACLERQRRRFSILVEGMLEPELATLDRAIEATLALPDPRSCAAASLLDGPLPPTEAQREAVETLRLKLAEATAWRELGHGRLEPVVALERQARELRYRPLLAEVVAELGHTQIAVGSPKRGLELLDAAGKQALAVNHRRLLAQTWTKLALHGLTDLPREDAAQLLELAEATWTELDPDAQTRAWLTFAGAKAAAQAGANETAEAELRALLEREGAEALGPAVLDALAAVASGRQAIELREAALGRAEDLYGPRHPLTARRAYNLGAVLHDRGEFEAARPLLMGAVEIWNAAHDGFALDLARAHLVLADHDMRVGAVDDAEAHAEAVARIHARTLPPDHPEQGDAAMLRSRIMGLRGDRARSQAYAVEALAAYERASGPSDDRVLALRLDVAGNELGLGRIDAATREYEAVLASDPRPKRAALAHVGLAEIALRQAQLERGVQQLAAAELLGVEVLAEQRVAYEIVHALVELRGGCRGCASTLRQSVREAMDAAQWTDEQLAPWLHELELSAVEAAQLGLTIAGVEARGHSTPEPDL</sequence>
<dbReference type="PANTHER" id="PTHR43289:SF6">
    <property type="entry name" value="SERINE_THREONINE-PROTEIN KINASE NEKL-3"/>
    <property type="match status" value="1"/>
</dbReference>
<dbReference type="PROSITE" id="PS50011">
    <property type="entry name" value="PROTEIN_KINASE_DOM"/>
    <property type="match status" value="1"/>
</dbReference>
<accession>A0A2S9YU69</accession>
<dbReference type="GO" id="GO:0005524">
    <property type="term" value="F:ATP binding"/>
    <property type="evidence" value="ECO:0007669"/>
    <property type="project" value="UniProtKB-UniRule"/>
</dbReference>
<evidence type="ECO:0000256" key="4">
    <source>
        <dbReference type="ARBA" id="ARBA00022840"/>
    </source>
</evidence>
<keyword evidence="4 5" id="KW-0067">ATP-binding</keyword>
<comment type="caution">
    <text evidence="8">The sequence shown here is derived from an EMBL/GenBank/DDBJ whole genome shotgun (WGS) entry which is preliminary data.</text>
</comment>
<protein>
    <submittedName>
        <fullName evidence="8">Serine/threonine-protein kinase PrkC</fullName>
        <ecNumber evidence="8">2.7.11.1</ecNumber>
    </submittedName>
</protein>
<dbReference type="PROSITE" id="PS00107">
    <property type="entry name" value="PROTEIN_KINASE_ATP"/>
    <property type="match status" value="1"/>
</dbReference>
<dbReference type="SUPFAM" id="SSF56112">
    <property type="entry name" value="Protein kinase-like (PK-like)"/>
    <property type="match status" value="1"/>
</dbReference>
<name>A0A2S9YU69_9BACT</name>
<evidence type="ECO:0000259" key="7">
    <source>
        <dbReference type="PROSITE" id="PS50011"/>
    </source>
</evidence>
<evidence type="ECO:0000256" key="2">
    <source>
        <dbReference type="ARBA" id="ARBA00022741"/>
    </source>
</evidence>
<dbReference type="Gene3D" id="1.25.40.10">
    <property type="entry name" value="Tetratricopeptide repeat domain"/>
    <property type="match status" value="2"/>
</dbReference>
<reference evidence="8 9" key="1">
    <citation type="submission" date="2018-03" db="EMBL/GenBank/DDBJ databases">
        <title>Draft Genome Sequences of the Obligatory Marine Myxobacteria Enhygromyxa salina SWB007.</title>
        <authorList>
            <person name="Poehlein A."/>
            <person name="Moghaddam J.A."/>
            <person name="Harms H."/>
            <person name="Alanjari M."/>
            <person name="Koenig G.M."/>
            <person name="Daniel R."/>
            <person name="Schaeberle T.F."/>
        </authorList>
    </citation>
    <scope>NUCLEOTIDE SEQUENCE [LARGE SCALE GENOMIC DNA]</scope>
    <source>
        <strain evidence="8 9">SWB007</strain>
    </source>
</reference>
<dbReference type="EMBL" id="PVNL01000040">
    <property type="protein sequence ID" value="PRQ08582.1"/>
    <property type="molecule type" value="Genomic_DNA"/>
</dbReference>
<dbReference type="InterPro" id="IPR017441">
    <property type="entry name" value="Protein_kinase_ATP_BS"/>
</dbReference>
<dbReference type="GO" id="GO:0004674">
    <property type="term" value="F:protein serine/threonine kinase activity"/>
    <property type="evidence" value="ECO:0007669"/>
    <property type="project" value="UniProtKB-EC"/>
</dbReference>
<evidence type="ECO:0000256" key="6">
    <source>
        <dbReference type="SAM" id="MobiDB-lite"/>
    </source>
</evidence>
<feature type="region of interest" description="Disordered" evidence="6">
    <location>
        <begin position="1"/>
        <end position="34"/>
    </location>
</feature>
<dbReference type="Pfam" id="PF13424">
    <property type="entry name" value="TPR_12"/>
    <property type="match status" value="1"/>
</dbReference>
<dbReference type="InterPro" id="IPR011990">
    <property type="entry name" value="TPR-like_helical_dom_sf"/>
</dbReference>
<feature type="domain" description="Protein kinase" evidence="7">
    <location>
        <begin position="60"/>
        <end position="311"/>
    </location>
</feature>
<keyword evidence="3 8" id="KW-0418">Kinase</keyword>
<evidence type="ECO:0000256" key="1">
    <source>
        <dbReference type="ARBA" id="ARBA00022679"/>
    </source>
</evidence>
<dbReference type="AlphaFoldDB" id="A0A2S9YU69"/>
<feature type="binding site" evidence="5">
    <location>
        <position position="89"/>
    </location>
    <ligand>
        <name>ATP</name>
        <dbReference type="ChEBI" id="CHEBI:30616"/>
    </ligand>
</feature>
<dbReference type="OrthoDB" id="5491805at2"/>
<dbReference type="Gene3D" id="1.10.510.10">
    <property type="entry name" value="Transferase(Phosphotransferase) domain 1"/>
    <property type="match status" value="1"/>
</dbReference>
<dbReference type="EC" id="2.7.11.1" evidence="8"/>
<dbReference type="Gene3D" id="3.30.200.20">
    <property type="entry name" value="Phosphorylase Kinase, domain 1"/>
    <property type="match status" value="1"/>
</dbReference>
<gene>
    <name evidence="8" type="primary">prkC_15</name>
    <name evidence="8" type="ORF">ENSA7_16640</name>
</gene>
<dbReference type="Pfam" id="PF00069">
    <property type="entry name" value="Pkinase"/>
    <property type="match status" value="1"/>
</dbReference>
<evidence type="ECO:0000256" key="3">
    <source>
        <dbReference type="ARBA" id="ARBA00022777"/>
    </source>
</evidence>
<dbReference type="InterPro" id="IPR011009">
    <property type="entry name" value="Kinase-like_dom_sf"/>
</dbReference>